<organism evidence="2 3">
    <name type="scientific">Sphingomonas sanguinis</name>
    <dbReference type="NCBI Taxonomy" id="33051"/>
    <lineage>
        <taxon>Bacteria</taxon>
        <taxon>Pseudomonadati</taxon>
        <taxon>Pseudomonadota</taxon>
        <taxon>Alphaproteobacteria</taxon>
        <taxon>Sphingomonadales</taxon>
        <taxon>Sphingomonadaceae</taxon>
        <taxon>Sphingomonas</taxon>
    </lineage>
</organism>
<name>A0A147HVC7_9SPHN</name>
<evidence type="ECO:0000256" key="1">
    <source>
        <dbReference type="SAM" id="MobiDB-lite"/>
    </source>
</evidence>
<proteinExistence type="predicted"/>
<comment type="caution">
    <text evidence="2">The sequence shown here is derived from an EMBL/GenBank/DDBJ whole genome shotgun (WGS) entry which is preliminary data.</text>
</comment>
<protein>
    <submittedName>
        <fullName evidence="2">Uncharacterized protein</fullName>
    </submittedName>
</protein>
<dbReference type="AlphaFoldDB" id="A0A147HVC7"/>
<evidence type="ECO:0000313" key="3">
    <source>
        <dbReference type="Proteomes" id="UP000072867"/>
    </source>
</evidence>
<accession>A0A147HVC7</accession>
<feature type="region of interest" description="Disordered" evidence="1">
    <location>
        <begin position="256"/>
        <end position="287"/>
    </location>
</feature>
<dbReference type="EMBL" id="LDTD01000086">
    <property type="protein sequence ID" value="KTT68808.1"/>
    <property type="molecule type" value="Genomic_DNA"/>
</dbReference>
<reference evidence="2 3" key="1">
    <citation type="journal article" date="2016" name="Front. Microbiol.">
        <title>Genomic Resource of Rice Seed Associated Bacteria.</title>
        <authorList>
            <person name="Midha S."/>
            <person name="Bansal K."/>
            <person name="Sharma S."/>
            <person name="Kumar N."/>
            <person name="Patil P.P."/>
            <person name="Chaudhry V."/>
            <person name="Patil P.B."/>
        </authorList>
    </citation>
    <scope>NUCLEOTIDE SEQUENCE [LARGE SCALE GENOMIC DNA]</scope>
    <source>
        <strain evidence="2 3">NS319</strain>
    </source>
</reference>
<evidence type="ECO:0000313" key="2">
    <source>
        <dbReference type="EMBL" id="KTT68808.1"/>
    </source>
</evidence>
<sequence length="682" mass="73760">MGQLPNQRSVGHDAWGAVMVQEIGYQRQLGTSAPVGLPSASSAAFGASIGAAVDDLGQAVGRNKLTHLQIERQQRTDTEAADFNRQFADMRAAYDRMSVDMRAKSAPGGAGHAQAMDGWWRDQSASLTEGITDERLRRSAQAQLDDFGARIGTAEYTWEQGARVKKLVTDEQQAGQIAANRVRRVDNLDAFDQELTYRRRGIEAMVGVPEDVKTGLIHESDQLIATSFLNGVVERSPQLIDALLKSGQFDELVTPQQQEQLRHGAQAEIRRSEAEARAAAAHDRSVRTDELAAREVTLNAGGGTYQDRLQLAHDYEAMGDKSKAAQWMGEAAQFGTIQANKGMAPAQLRQEITTLQGKQAGGGLSGEEANRLSALQKLSTIQESNLNKEGGALLQTQYATGRAIGALNVADPASFRSRSQQAIAAARDWGRATVEPILPDELRTFKDLYANGVNGQLQAVDLLRQFGDVRVIAGAARQVAGNDDGAFRMAAVLPHSVARDVLRGADTLKSNPQVWKEKQASSDFQKWFGVPLSFLGGSTANDVYQASRSFFAQRATDGGLTQYVPGRFAEAAITILGRDRDGRGGIAHWGQPDGPVVILPRNQTADDFKRRLASARLPMYIAASGGRKPVWGDGHPVSEAELKGLLPTALPDGRYGFRRSGRLLTDDHGQVFAVDVQALTGR</sequence>
<feature type="compositionally biased region" description="Basic and acidic residues" evidence="1">
    <location>
        <begin position="268"/>
        <end position="287"/>
    </location>
</feature>
<gene>
    <name evidence="2" type="ORF">NS319_12285</name>
</gene>
<dbReference type="PATRIC" id="fig|33051.3.peg.3694"/>
<dbReference type="Proteomes" id="UP000072867">
    <property type="component" value="Unassembled WGS sequence"/>
</dbReference>